<feature type="transmembrane region" description="Helical" evidence="1">
    <location>
        <begin position="40"/>
        <end position="60"/>
    </location>
</feature>
<sequence>MVMKSLSPAYLKLRRRVDALLSNPAQHIEVGPLYIRRNDLIAAIPFAAFAPLILFHLLLIPLPWTAWLLALPWAATSGIFLGWRAWRLIRADSIKSARDYDRRAKFLLPPEYAASESLLAHQRRKRRSKR</sequence>
<protein>
    <submittedName>
        <fullName evidence="2">Uncharacterized protein</fullName>
    </submittedName>
</protein>
<dbReference type="RefSeq" id="WP_128718722.1">
    <property type="nucleotide sequence ID" value="NZ_BJNC01000015.1"/>
</dbReference>
<gene>
    <name evidence="2" type="ORF">EQG53_00215</name>
    <name evidence="3" type="ORF">I6H83_04755</name>
</gene>
<accession>A0A410NT43</accession>
<dbReference type="Proteomes" id="UP000596117">
    <property type="component" value="Chromosome"/>
</dbReference>
<evidence type="ECO:0000313" key="4">
    <source>
        <dbReference type="Proteomes" id="UP000287388"/>
    </source>
</evidence>
<proteinExistence type="predicted"/>
<keyword evidence="1" id="KW-0472">Membrane</keyword>
<dbReference type="EMBL" id="CP066026">
    <property type="protein sequence ID" value="QQB89755.1"/>
    <property type="molecule type" value="Genomic_DNA"/>
</dbReference>
<reference evidence="3 5" key="2">
    <citation type="submission" date="2020-12" db="EMBL/GenBank/DDBJ databases">
        <title>FDA dAtabase for Regulatory Grade micrObial Sequences (FDA-ARGOS): Supporting development and validation of Infectious Disease Dx tests.</title>
        <authorList>
            <person name="Kerrigan L."/>
            <person name="Long C."/>
            <person name="Tallon L."/>
            <person name="Sadzewicz L."/>
            <person name="Zhao X."/>
            <person name="Boylan J."/>
            <person name="Ott S."/>
            <person name="Bowen H."/>
            <person name="Vavikolanu K."/>
            <person name="Mehta A."/>
            <person name="Aluvathingal J."/>
            <person name="Nadendla S."/>
            <person name="Yan Y."/>
            <person name="Sichtig H."/>
        </authorList>
    </citation>
    <scope>NUCLEOTIDE SEQUENCE [LARGE SCALE GENOMIC DNA]</scope>
    <source>
        <strain evidence="3 5">FDAARGOS_1026</strain>
    </source>
</reference>
<evidence type="ECO:0000313" key="2">
    <source>
        <dbReference type="EMBL" id="QAT12896.1"/>
    </source>
</evidence>
<evidence type="ECO:0000313" key="3">
    <source>
        <dbReference type="EMBL" id="QQB89755.1"/>
    </source>
</evidence>
<dbReference type="EMBL" id="CP035093">
    <property type="protein sequence ID" value="QAT12896.1"/>
    <property type="molecule type" value="Genomic_DNA"/>
</dbReference>
<keyword evidence="1" id="KW-0812">Transmembrane</keyword>
<name>A0A410NT43_BREDI</name>
<evidence type="ECO:0000256" key="1">
    <source>
        <dbReference type="SAM" id="Phobius"/>
    </source>
</evidence>
<reference evidence="2 4" key="1">
    <citation type="submission" date="2019-01" db="EMBL/GenBank/DDBJ databases">
        <title>Brevundimonas diminuta Genome sequencing and assembly.</title>
        <authorList>
            <person name="Chen H."/>
        </authorList>
    </citation>
    <scope>NUCLEOTIDE SEQUENCE [LARGE SCALE GENOMIC DNA]</scope>
    <source>
        <strain evidence="2">ATCC</strain>
        <strain evidence="4">ATCC(B) 19146</strain>
    </source>
</reference>
<keyword evidence="1" id="KW-1133">Transmembrane helix</keyword>
<dbReference type="AlphaFoldDB" id="A0A410NT43"/>
<organism evidence="2 4">
    <name type="scientific">Brevundimonas diminuta</name>
    <name type="common">Pseudomonas diminuta</name>
    <dbReference type="NCBI Taxonomy" id="293"/>
    <lineage>
        <taxon>Bacteria</taxon>
        <taxon>Pseudomonadati</taxon>
        <taxon>Pseudomonadota</taxon>
        <taxon>Alphaproteobacteria</taxon>
        <taxon>Caulobacterales</taxon>
        <taxon>Caulobacteraceae</taxon>
        <taxon>Brevundimonas</taxon>
    </lineage>
</organism>
<dbReference type="Proteomes" id="UP000287388">
    <property type="component" value="Chromosome"/>
</dbReference>
<feature type="transmembrane region" description="Helical" evidence="1">
    <location>
        <begin position="66"/>
        <end position="86"/>
    </location>
</feature>
<evidence type="ECO:0000313" key="5">
    <source>
        <dbReference type="Proteomes" id="UP000596117"/>
    </source>
</evidence>
<keyword evidence="5" id="KW-1185">Reference proteome</keyword>
<dbReference type="KEGG" id="bdm:EQG53_00215"/>